<evidence type="ECO:0008006" key="2">
    <source>
        <dbReference type="Google" id="ProtNLM"/>
    </source>
</evidence>
<name>A0A382X2M8_9ZZZZ</name>
<reference evidence="1" key="1">
    <citation type="submission" date="2018-05" db="EMBL/GenBank/DDBJ databases">
        <authorList>
            <person name="Lanie J.A."/>
            <person name="Ng W.-L."/>
            <person name="Kazmierczak K.M."/>
            <person name="Andrzejewski T.M."/>
            <person name="Davidsen T.M."/>
            <person name="Wayne K.J."/>
            <person name="Tettelin H."/>
            <person name="Glass J.I."/>
            <person name="Rusch D."/>
            <person name="Podicherti R."/>
            <person name="Tsui H.-C.T."/>
            <person name="Winkler M.E."/>
        </authorList>
    </citation>
    <scope>NUCLEOTIDE SEQUENCE</scope>
</reference>
<dbReference type="AlphaFoldDB" id="A0A382X2M8"/>
<organism evidence="1">
    <name type="scientific">marine metagenome</name>
    <dbReference type="NCBI Taxonomy" id="408172"/>
    <lineage>
        <taxon>unclassified sequences</taxon>
        <taxon>metagenomes</taxon>
        <taxon>ecological metagenomes</taxon>
    </lineage>
</organism>
<protein>
    <recommendedName>
        <fullName evidence="2">Peptidase M61 catalytic domain-containing protein</fullName>
    </recommendedName>
</protein>
<dbReference type="EMBL" id="UINC01163918">
    <property type="protein sequence ID" value="SVD64481.1"/>
    <property type="molecule type" value="Genomic_DNA"/>
</dbReference>
<feature type="non-terminal residue" evidence="1">
    <location>
        <position position="1"/>
    </location>
</feature>
<evidence type="ECO:0000313" key="1">
    <source>
        <dbReference type="EMBL" id="SVD64481.1"/>
    </source>
</evidence>
<proteinExistence type="predicted"/>
<accession>A0A382X2M8</accession>
<sequence length="228" mass="26696">ETRIEKDNVLTENDFQSCLNRGYNFVDYADQGGAGLNTQRNQNQEYSVFIITLASKYPFPNESDYNVVTMHEYFHVYQHAHIFTLNDNERSNLMVRNPWWSEGGANYLSELLYSQQPGVSSNYLKERMRWKMNEKSDFIASGKRLEDIEYDEENNGARFAYDLGAWFIAYLINQVGIDNYRVNFYDDLNELGFEASFVENFGNSSGEFLDEFHAFLHLDIENQLEIIP</sequence>
<gene>
    <name evidence="1" type="ORF">METZ01_LOCUS417335</name>
</gene>